<organism evidence="2 3">
    <name type="scientific">Parasponia andersonii</name>
    <name type="common">Sponia andersonii</name>
    <dbReference type="NCBI Taxonomy" id="3476"/>
    <lineage>
        <taxon>Eukaryota</taxon>
        <taxon>Viridiplantae</taxon>
        <taxon>Streptophyta</taxon>
        <taxon>Embryophyta</taxon>
        <taxon>Tracheophyta</taxon>
        <taxon>Spermatophyta</taxon>
        <taxon>Magnoliopsida</taxon>
        <taxon>eudicotyledons</taxon>
        <taxon>Gunneridae</taxon>
        <taxon>Pentapetalae</taxon>
        <taxon>rosids</taxon>
        <taxon>fabids</taxon>
        <taxon>Rosales</taxon>
        <taxon>Cannabaceae</taxon>
        <taxon>Parasponia</taxon>
    </lineage>
</organism>
<name>A0A2P5C400_PARAD</name>
<sequence length="102" mass="11525">EFDRLTQCKQKPSRGSKGEKGGNSGEWKLTMGTMGFLSGEAQFFITNSPVYLKALSNPTKNFQYSYRDTKDTNPNYNFRVSHFTLVSFNVLLCSQSSKGKCF</sequence>
<keyword evidence="3" id="KW-1185">Reference proteome</keyword>
<protein>
    <submittedName>
        <fullName evidence="2">Uncharacterized protein</fullName>
    </submittedName>
</protein>
<dbReference type="AlphaFoldDB" id="A0A2P5C400"/>
<dbReference type="Proteomes" id="UP000237105">
    <property type="component" value="Unassembled WGS sequence"/>
</dbReference>
<dbReference type="EMBL" id="JXTB01000179">
    <property type="protein sequence ID" value="PON55792.1"/>
    <property type="molecule type" value="Genomic_DNA"/>
</dbReference>
<feature type="non-terminal residue" evidence="2">
    <location>
        <position position="1"/>
    </location>
</feature>
<evidence type="ECO:0000313" key="3">
    <source>
        <dbReference type="Proteomes" id="UP000237105"/>
    </source>
</evidence>
<feature type="region of interest" description="Disordered" evidence="1">
    <location>
        <begin position="1"/>
        <end position="26"/>
    </location>
</feature>
<evidence type="ECO:0000256" key="1">
    <source>
        <dbReference type="SAM" id="MobiDB-lite"/>
    </source>
</evidence>
<comment type="caution">
    <text evidence="2">The sequence shown here is derived from an EMBL/GenBank/DDBJ whole genome shotgun (WGS) entry which is preliminary data.</text>
</comment>
<reference evidence="3" key="1">
    <citation type="submission" date="2016-06" db="EMBL/GenBank/DDBJ databases">
        <title>Parallel loss of symbiosis genes in relatives of nitrogen-fixing non-legume Parasponia.</title>
        <authorList>
            <person name="Van Velzen R."/>
            <person name="Holmer R."/>
            <person name="Bu F."/>
            <person name="Rutten L."/>
            <person name="Van Zeijl A."/>
            <person name="Liu W."/>
            <person name="Santuari L."/>
            <person name="Cao Q."/>
            <person name="Sharma T."/>
            <person name="Shen D."/>
            <person name="Roswanjaya Y."/>
            <person name="Wardhani T."/>
            <person name="Kalhor M.S."/>
            <person name="Jansen J."/>
            <person name="Van den Hoogen J."/>
            <person name="Gungor B."/>
            <person name="Hartog M."/>
            <person name="Hontelez J."/>
            <person name="Verver J."/>
            <person name="Yang W.-C."/>
            <person name="Schijlen E."/>
            <person name="Repin R."/>
            <person name="Schilthuizen M."/>
            <person name="Schranz E."/>
            <person name="Heidstra R."/>
            <person name="Miyata K."/>
            <person name="Fedorova E."/>
            <person name="Kohlen W."/>
            <person name="Bisseling T."/>
            <person name="Smit S."/>
            <person name="Geurts R."/>
        </authorList>
    </citation>
    <scope>NUCLEOTIDE SEQUENCE [LARGE SCALE GENOMIC DNA]</scope>
    <source>
        <strain evidence="3">cv. WU1-14</strain>
    </source>
</reference>
<accession>A0A2P5C400</accession>
<dbReference type="OrthoDB" id="10317682at2759"/>
<evidence type="ECO:0000313" key="2">
    <source>
        <dbReference type="EMBL" id="PON55792.1"/>
    </source>
</evidence>
<gene>
    <name evidence="2" type="ORF">PanWU01x14_186010</name>
</gene>
<proteinExistence type="predicted"/>